<dbReference type="FunFam" id="2.40.110.10:FF:000011">
    <property type="entry name" value="Acyl-CoA dehydrogenase FadE34"/>
    <property type="match status" value="1"/>
</dbReference>
<reference evidence="10 11" key="1">
    <citation type="submission" date="2018-09" db="EMBL/GenBank/DDBJ databases">
        <title>YIM PH 21725 draft genome.</title>
        <authorList>
            <person name="Miao C."/>
        </authorList>
    </citation>
    <scope>NUCLEOTIDE SEQUENCE [LARGE SCALE GENOMIC DNA]</scope>
    <source>
        <strain evidence="11">YIM PH21725</strain>
    </source>
</reference>
<dbReference type="GO" id="GO:0005886">
    <property type="term" value="C:plasma membrane"/>
    <property type="evidence" value="ECO:0007669"/>
    <property type="project" value="TreeGrafter"/>
</dbReference>
<comment type="cofactor">
    <cofactor evidence="1 6">
        <name>FAD</name>
        <dbReference type="ChEBI" id="CHEBI:57692"/>
    </cofactor>
</comment>
<dbReference type="InterPro" id="IPR046373">
    <property type="entry name" value="Acyl-CoA_Oxase/DH_mid-dom_sf"/>
</dbReference>
<keyword evidence="4 6" id="KW-0274">FAD</keyword>
<dbReference type="Proteomes" id="UP000285112">
    <property type="component" value="Unassembled WGS sequence"/>
</dbReference>
<comment type="caution">
    <text evidence="10">The sequence shown here is derived from an EMBL/GenBank/DDBJ whole genome shotgun (WGS) entry which is preliminary data.</text>
</comment>
<keyword evidence="11" id="KW-1185">Reference proteome</keyword>
<feature type="domain" description="Acyl-CoA oxidase/dehydrogenase middle" evidence="8">
    <location>
        <begin position="126"/>
        <end position="219"/>
    </location>
</feature>
<proteinExistence type="inferred from homology"/>
<dbReference type="Gene3D" id="1.20.140.10">
    <property type="entry name" value="Butyryl-CoA Dehydrogenase, subunit A, domain 3"/>
    <property type="match status" value="1"/>
</dbReference>
<dbReference type="OrthoDB" id="4759677at2"/>
<organism evidence="10 11">
    <name type="scientific">Amycolatopsis panacis</name>
    <dbReference type="NCBI Taxonomy" id="2340917"/>
    <lineage>
        <taxon>Bacteria</taxon>
        <taxon>Bacillati</taxon>
        <taxon>Actinomycetota</taxon>
        <taxon>Actinomycetes</taxon>
        <taxon>Pseudonocardiales</taxon>
        <taxon>Pseudonocardiaceae</taxon>
        <taxon>Amycolatopsis</taxon>
    </lineage>
</organism>
<dbReference type="RefSeq" id="WP_120024783.1">
    <property type="nucleotide sequence ID" value="NZ_QZFV01000094.1"/>
</dbReference>
<dbReference type="SUPFAM" id="SSF47203">
    <property type="entry name" value="Acyl-CoA dehydrogenase C-terminal domain-like"/>
    <property type="match status" value="1"/>
</dbReference>
<evidence type="ECO:0000256" key="5">
    <source>
        <dbReference type="ARBA" id="ARBA00023002"/>
    </source>
</evidence>
<dbReference type="InterPro" id="IPR006091">
    <property type="entry name" value="Acyl-CoA_Oxase/DH_mid-dom"/>
</dbReference>
<dbReference type="PANTHER" id="PTHR43292">
    <property type="entry name" value="ACYL-COA DEHYDROGENASE"/>
    <property type="match status" value="1"/>
</dbReference>
<dbReference type="Gene3D" id="2.40.110.10">
    <property type="entry name" value="Butyryl-CoA Dehydrogenase, subunit A, domain 2"/>
    <property type="match status" value="1"/>
</dbReference>
<comment type="similarity">
    <text evidence="2 6">Belongs to the acyl-CoA dehydrogenase family.</text>
</comment>
<dbReference type="EMBL" id="QZFV01000094">
    <property type="protein sequence ID" value="RJQ83669.1"/>
    <property type="molecule type" value="Genomic_DNA"/>
</dbReference>
<protein>
    <submittedName>
        <fullName evidence="10">Acyl-CoA dehydrogenase</fullName>
    </submittedName>
</protein>
<dbReference type="InterPro" id="IPR009075">
    <property type="entry name" value="AcylCo_DH/oxidase_C"/>
</dbReference>
<dbReference type="GO" id="GO:0016627">
    <property type="term" value="F:oxidoreductase activity, acting on the CH-CH group of donors"/>
    <property type="evidence" value="ECO:0007669"/>
    <property type="project" value="InterPro"/>
</dbReference>
<dbReference type="InterPro" id="IPR013786">
    <property type="entry name" value="AcylCoA_DH/ox_N"/>
</dbReference>
<dbReference type="Pfam" id="PF02770">
    <property type="entry name" value="Acyl-CoA_dh_M"/>
    <property type="match status" value="1"/>
</dbReference>
<dbReference type="InterPro" id="IPR009100">
    <property type="entry name" value="AcylCoA_DH/oxidase_NM_dom_sf"/>
</dbReference>
<evidence type="ECO:0000256" key="3">
    <source>
        <dbReference type="ARBA" id="ARBA00022630"/>
    </source>
</evidence>
<dbReference type="InterPro" id="IPR037069">
    <property type="entry name" value="AcylCoA_DH/ox_N_sf"/>
</dbReference>
<dbReference type="Pfam" id="PF00441">
    <property type="entry name" value="Acyl-CoA_dh_1"/>
    <property type="match status" value="1"/>
</dbReference>
<keyword evidence="5 6" id="KW-0560">Oxidoreductase</keyword>
<dbReference type="PANTHER" id="PTHR43292:SF3">
    <property type="entry name" value="ACYL-COA DEHYDROGENASE FADE29"/>
    <property type="match status" value="1"/>
</dbReference>
<dbReference type="SUPFAM" id="SSF56645">
    <property type="entry name" value="Acyl-CoA dehydrogenase NM domain-like"/>
    <property type="match status" value="1"/>
</dbReference>
<name>A0A419I1N9_9PSEU</name>
<feature type="domain" description="Acyl-CoA dehydrogenase/oxidase C-terminal" evidence="7">
    <location>
        <begin position="231"/>
        <end position="387"/>
    </location>
</feature>
<evidence type="ECO:0000313" key="10">
    <source>
        <dbReference type="EMBL" id="RJQ83669.1"/>
    </source>
</evidence>
<dbReference type="InterPro" id="IPR052161">
    <property type="entry name" value="Mycobact_Acyl-CoA_DH"/>
</dbReference>
<evidence type="ECO:0000256" key="4">
    <source>
        <dbReference type="ARBA" id="ARBA00022827"/>
    </source>
</evidence>
<evidence type="ECO:0000259" key="7">
    <source>
        <dbReference type="Pfam" id="PF00441"/>
    </source>
</evidence>
<evidence type="ECO:0000256" key="1">
    <source>
        <dbReference type="ARBA" id="ARBA00001974"/>
    </source>
</evidence>
<evidence type="ECO:0000259" key="8">
    <source>
        <dbReference type="Pfam" id="PF02770"/>
    </source>
</evidence>
<accession>A0A419I1N9</accession>
<evidence type="ECO:0000256" key="6">
    <source>
        <dbReference type="RuleBase" id="RU362125"/>
    </source>
</evidence>
<evidence type="ECO:0000259" key="9">
    <source>
        <dbReference type="Pfam" id="PF02771"/>
    </source>
</evidence>
<dbReference type="AlphaFoldDB" id="A0A419I1N9"/>
<dbReference type="GO" id="GO:0050660">
    <property type="term" value="F:flavin adenine dinucleotide binding"/>
    <property type="evidence" value="ECO:0007669"/>
    <property type="project" value="InterPro"/>
</dbReference>
<dbReference type="Pfam" id="PF02771">
    <property type="entry name" value="Acyl-CoA_dh_N"/>
    <property type="match status" value="1"/>
</dbReference>
<gene>
    <name evidence="10" type="ORF">D5S19_19530</name>
</gene>
<dbReference type="Gene3D" id="1.10.540.10">
    <property type="entry name" value="Acyl-CoA dehydrogenase/oxidase, N-terminal domain"/>
    <property type="match status" value="1"/>
</dbReference>
<feature type="domain" description="Acyl-CoA dehydrogenase/oxidase N-terminal" evidence="9">
    <location>
        <begin position="7"/>
        <end position="118"/>
    </location>
</feature>
<evidence type="ECO:0000313" key="11">
    <source>
        <dbReference type="Proteomes" id="UP000285112"/>
    </source>
</evidence>
<sequence length="390" mass="42821">MDLELSPADRAFRDGLREVFLGKIPEDVRRRSALGRTTREDIVTSQRVLNQHGLAVPHWPKEWGGRDWTPTQSHLYSSELQRAGIPQPLAFNVSMVGPIIAEFGSDEQRRKFLPATANLDIWWSQGFSEPEAGSDLAGLRTTARRDGDHYVLNGQKTWTTLGQYGDWMFVLARTDPGAPRKQQGLSFLLLDLNTPGVERRPIRLIDGSAEVNEFFFDDVRLPVENLVGEENKGWSYAKFLLGNERNGIAQIGASQRIYADLAAAAGRRPTEDGPLAEDPQFRAALHRVKTTLLALEATQLRVTAASENGKASPVSSLLKLEGTQALQELSLLRMRAAGSDGMLLDTEAPLPSGEAAAVSAAQYLNLRKLSIFGGSNEIQRGVIAKTILGL</sequence>
<keyword evidence="3 6" id="KW-0285">Flavoprotein</keyword>
<dbReference type="InterPro" id="IPR036250">
    <property type="entry name" value="AcylCo_DH-like_C"/>
</dbReference>
<evidence type="ECO:0000256" key="2">
    <source>
        <dbReference type="ARBA" id="ARBA00009347"/>
    </source>
</evidence>